<reference evidence="2 3" key="1">
    <citation type="submission" date="2018-10" db="EMBL/GenBank/DDBJ databases">
        <title>A high-quality apple genome assembly.</title>
        <authorList>
            <person name="Hu J."/>
        </authorList>
    </citation>
    <scope>NUCLEOTIDE SEQUENCE [LARGE SCALE GENOMIC DNA]</scope>
    <source>
        <strain evidence="3">cv. HFTH1</strain>
        <tissue evidence="2">Young leaf</tissue>
    </source>
</reference>
<organism evidence="2 3">
    <name type="scientific">Malus domestica</name>
    <name type="common">Apple</name>
    <name type="synonym">Pyrus malus</name>
    <dbReference type="NCBI Taxonomy" id="3750"/>
    <lineage>
        <taxon>Eukaryota</taxon>
        <taxon>Viridiplantae</taxon>
        <taxon>Streptophyta</taxon>
        <taxon>Embryophyta</taxon>
        <taxon>Tracheophyta</taxon>
        <taxon>Spermatophyta</taxon>
        <taxon>Magnoliopsida</taxon>
        <taxon>eudicotyledons</taxon>
        <taxon>Gunneridae</taxon>
        <taxon>Pentapetalae</taxon>
        <taxon>rosids</taxon>
        <taxon>fabids</taxon>
        <taxon>Rosales</taxon>
        <taxon>Rosaceae</taxon>
        <taxon>Amygdaloideae</taxon>
        <taxon>Maleae</taxon>
        <taxon>Malus</taxon>
    </lineage>
</organism>
<evidence type="ECO:0000256" key="1">
    <source>
        <dbReference type="SAM" id="MobiDB-lite"/>
    </source>
</evidence>
<keyword evidence="3" id="KW-1185">Reference proteome</keyword>
<feature type="non-terminal residue" evidence="2">
    <location>
        <position position="1"/>
    </location>
</feature>
<dbReference type="EMBL" id="RDQH01000341">
    <property type="protein sequence ID" value="RXH72617.1"/>
    <property type="molecule type" value="Genomic_DNA"/>
</dbReference>
<name>A0A498HT14_MALDO</name>
<feature type="compositionally biased region" description="Polar residues" evidence="1">
    <location>
        <begin position="23"/>
        <end position="37"/>
    </location>
</feature>
<proteinExistence type="predicted"/>
<gene>
    <name evidence="2" type="ORF">DVH24_012301</name>
</gene>
<dbReference type="AlphaFoldDB" id="A0A498HT14"/>
<comment type="caution">
    <text evidence="2">The sequence shown here is derived from an EMBL/GenBank/DDBJ whole genome shotgun (WGS) entry which is preliminary data.</text>
</comment>
<feature type="compositionally biased region" description="Low complexity" evidence="1">
    <location>
        <begin position="1"/>
        <end position="14"/>
    </location>
</feature>
<accession>A0A498HT14</accession>
<evidence type="ECO:0000313" key="3">
    <source>
        <dbReference type="Proteomes" id="UP000290289"/>
    </source>
</evidence>
<sequence length="137" mass="14960">LSFSAFPSLSPSTSRISLPSPGLTRTESPSKRGSQRTPYPALQVRRHGVSSGEHRPFRGHFRPNHVSGESDGFRGIFRPKHGELDVLGGFPAEFPAFSFNKPWPSGLSLPPRALSPFCLSPKPQPTQKALGRFLLKG</sequence>
<dbReference type="Proteomes" id="UP000290289">
    <property type="component" value="Chromosome 15"/>
</dbReference>
<feature type="region of interest" description="Disordered" evidence="1">
    <location>
        <begin position="1"/>
        <end position="74"/>
    </location>
</feature>
<evidence type="ECO:0000313" key="2">
    <source>
        <dbReference type="EMBL" id="RXH72617.1"/>
    </source>
</evidence>
<protein>
    <submittedName>
        <fullName evidence="2">Uncharacterized protein</fullName>
    </submittedName>
</protein>